<dbReference type="OrthoDB" id="9876299at2759"/>
<dbReference type="EMBL" id="MVBO01000284">
    <property type="protein sequence ID" value="OZJ01620.1"/>
    <property type="molecule type" value="Genomic_DNA"/>
</dbReference>
<dbReference type="GO" id="GO:0005737">
    <property type="term" value="C:cytoplasm"/>
    <property type="evidence" value="ECO:0007669"/>
    <property type="project" value="TreeGrafter"/>
</dbReference>
<evidence type="ECO:0000313" key="5">
    <source>
        <dbReference type="Proteomes" id="UP000242875"/>
    </source>
</evidence>
<keyword evidence="3" id="KW-0560">Oxidoreductase</keyword>
<dbReference type="GO" id="GO:0016491">
    <property type="term" value="F:oxidoreductase activity"/>
    <property type="evidence" value="ECO:0007669"/>
    <property type="project" value="UniProtKB-KW"/>
</dbReference>
<dbReference type="Proteomes" id="UP000242875">
    <property type="component" value="Unassembled WGS sequence"/>
</dbReference>
<dbReference type="AlphaFoldDB" id="A0A261XTD9"/>
<keyword evidence="2" id="KW-0521">NADP</keyword>
<comment type="similarity">
    <text evidence="1">Belongs to the short-chain dehydrogenases/reductases (SDR) family.</text>
</comment>
<evidence type="ECO:0000256" key="1">
    <source>
        <dbReference type="ARBA" id="ARBA00006484"/>
    </source>
</evidence>
<dbReference type="InterPro" id="IPR036291">
    <property type="entry name" value="NAD(P)-bd_dom_sf"/>
</dbReference>
<comment type="caution">
    <text evidence="4">The sequence shown here is derived from an EMBL/GenBank/DDBJ whole genome shotgun (WGS) entry which is preliminary data.</text>
</comment>
<evidence type="ECO:0000256" key="2">
    <source>
        <dbReference type="ARBA" id="ARBA00022857"/>
    </source>
</evidence>
<dbReference type="InterPro" id="IPR051468">
    <property type="entry name" value="Fungal_SecMetab_SDRs"/>
</dbReference>
<dbReference type="PANTHER" id="PTHR43544:SF7">
    <property type="entry name" value="NADB-LER2"/>
    <property type="match status" value="1"/>
</dbReference>
<gene>
    <name evidence="4" type="ORF">BZG36_05530</name>
</gene>
<evidence type="ECO:0000256" key="3">
    <source>
        <dbReference type="ARBA" id="ARBA00023002"/>
    </source>
</evidence>
<reference evidence="4 5" key="1">
    <citation type="journal article" date="2017" name="Mycologia">
        <title>Bifiguratus adelaidae, gen. et sp. nov., a new member of Mucoromycotina in endophytic and soil-dwelling habitats.</title>
        <authorList>
            <person name="Torres-Cruz T.J."/>
            <person name="Billingsley Tobias T.L."/>
            <person name="Almatruk M."/>
            <person name="Hesse C."/>
            <person name="Kuske C.R."/>
            <person name="Desiro A."/>
            <person name="Benucci G.M."/>
            <person name="Bonito G."/>
            <person name="Stajich J.E."/>
            <person name="Dunlap C."/>
            <person name="Arnold A.E."/>
            <person name="Porras-Alfaro A."/>
        </authorList>
    </citation>
    <scope>NUCLEOTIDE SEQUENCE [LARGE SCALE GENOMIC DNA]</scope>
    <source>
        <strain evidence="4 5">AZ0501</strain>
    </source>
</reference>
<keyword evidence="5" id="KW-1185">Reference proteome</keyword>
<dbReference type="PANTHER" id="PTHR43544">
    <property type="entry name" value="SHORT-CHAIN DEHYDROGENASE/REDUCTASE"/>
    <property type="match status" value="1"/>
</dbReference>
<accession>A0A261XTD9</accession>
<name>A0A261XTD9_9FUNG</name>
<dbReference type="Pfam" id="PF00106">
    <property type="entry name" value="adh_short"/>
    <property type="match status" value="1"/>
</dbReference>
<proteinExistence type="inferred from homology"/>
<evidence type="ECO:0000313" key="4">
    <source>
        <dbReference type="EMBL" id="OZJ01620.1"/>
    </source>
</evidence>
<sequence>MDVSDASSIKVAAVEVDKICPEGIEVLIDNAAALLSHDFDVDSESTKTVNTNVIIVLEATKAFLPALQKRQRCLVVIVSSIAGSNTIIGQMKLYLAPASYLVSKVALNM</sequence>
<protein>
    <submittedName>
        <fullName evidence="4">Uncharacterized protein</fullName>
    </submittedName>
</protein>
<dbReference type="Gene3D" id="3.40.50.720">
    <property type="entry name" value="NAD(P)-binding Rossmann-like Domain"/>
    <property type="match status" value="1"/>
</dbReference>
<dbReference type="InterPro" id="IPR002347">
    <property type="entry name" value="SDR_fam"/>
</dbReference>
<organism evidence="4 5">
    <name type="scientific">Bifiguratus adelaidae</name>
    <dbReference type="NCBI Taxonomy" id="1938954"/>
    <lineage>
        <taxon>Eukaryota</taxon>
        <taxon>Fungi</taxon>
        <taxon>Fungi incertae sedis</taxon>
        <taxon>Mucoromycota</taxon>
        <taxon>Mucoromycotina</taxon>
        <taxon>Endogonomycetes</taxon>
        <taxon>Endogonales</taxon>
        <taxon>Endogonales incertae sedis</taxon>
        <taxon>Bifiguratus</taxon>
    </lineage>
</organism>
<dbReference type="SUPFAM" id="SSF51735">
    <property type="entry name" value="NAD(P)-binding Rossmann-fold domains"/>
    <property type="match status" value="1"/>
</dbReference>